<evidence type="ECO:0000256" key="6">
    <source>
        <dbReference type="ARBA" id="ARBA00022723"/>
    </source>
</evidence>
<dbReference type="GO" id="GO:0004416">
    <property type="term" value="F:hydroxyacylglutathione hydrolase activity"/>
    <property type="evidence" value="ECO:0007669"/>
    <property type="project" value="UniProtKB-EC"/>
</dbReference>
<evidence type="ECO:0000256" key="5">
    <source>
        <dbReference type="ARBA" id="ARBA00011917"/>
    </source>
</evidence>
<dbReference type="EC" id="3.1.2.6" evidence="5"/>
<dbReference type="Pfam" id="PF00753">
    <property type="entry name" value="Lactamase_B"/>
    <property type="match status" value="1"/>
</dbReference>
<evidence type="ECO:0000313" key="13">
    <source>
        <dbReference type="EMBL" id="CAL4801090.1"/>
    </source>
</evidence>
<dbReference type="GO" id="GO:0019243">
    <property type="term" value="P:methylglyoxal catabolic process to D-lactate via S-lactoyl-glutathione"/>
    <property type="evidence" value="ECO:0007669"/>
    <property type="project" value="InterPro"/>
</dbReference>
<accession>A0A9P1DPF8</accession>
<evidence type="ECO:0000256" key="4">
    <source>
        <dbReference type="ARBA" id="ARBA00006759"/>
    </source>
</evidence>
<comment type="caution">
    <text evidence="11">The sequence shown here is derived from an EMBL/GenBank/DDBJ whole genome shotgun (WGS) entry which is preliminary data.</text>
</comment>
<dbReference type="EMBL" id="CAMXCT030006013">
    <property type="protein sequence ID" value="CAL4801090.1"/>
    <property type="molecule type" value="Genomic_DNA"/>
</dbReference>
<dbReference type="EMBL" id="CAMXCT010006013">
    <property type="protein sequence ID" value="CAI4013778.1"/>
    <property type="molecule type" value="Genomic_DNA"/>
</dbReference>
<dbReference type="SUPFAM" id="SSF56281">
    <property type="entry name" value="Metallo-hydrolase/oxidoreductase"/>
    <property type="match status" value="1"/>
</dbReference>
<organism evidence="11">
    <name type="scientific">Cladocopium goreaui</name>
    <dbReference type="NCBI Taxonomy" id="2562237"/>
    <lineage>
        <taxon>Eukaryota</taxon>
        <taxon>Sar</taxon>
        <taxon>Alveolata</taxon>
        <taxon>Dinophyceae</taxon>
        <taxon>Suessiales</taxon>
        <taxon>Symbiodiniaceae</taxon>
        <taxon>Cladocopium</taxon>
    </lineage>
</organism>
<dbReference type="GO" id="GO:0046872">
    <property type="term" value="F:metal ion binding"/>
    <property type="evidence" value="ECO:0007669"/>
    <property type="project" value="UniProtKB-KW"/>
</dbReference>
<dbReference type="HAMAP" id="MF_01374">
    <property type="entry name" value="Glyoxalase_2"/>
    <property type="match status" value="1"/>
</dbReference>
<evidence type="ECO:0000259" key="10">
    <source>
        <dbReference type="SMART" id="SM00849"/>
    </source>
</evidence>
<gene>
    <name evidence="11" type="ORF">C1SCF055_LOCUS38724</name>
</gene>
<reference evidence="12" key="2">
    <citation type="submission" date="2024-04" db="EMBL/GenBank/DDBJ databases">
        <authorList>
            <person name="Chen Y."/>
            <person name="Shah S."/>
            <person name="Dougan E. K."/>
            <person name="Thang M."/>
            <person name="Chan C."/>
        </authorList>
    </citation>
    <scope>NUCLEOTIDE SEQUENCE [LARGE SCALE GENOMIC DNA]</scope>
</reference>
<proteinExistence type="inferred from homology"/>
<evidence type="ECO:0000313" key="12">
    <source>
        <dbReference type="EMBL" id="CAL1167153.1"/>
    </source>
</evidence>
<keyword evidence="14" id="KW-1185">Reference proteome</keyword>
<dbReference type="InterPro" id="IPR036866">
    <property type="entry name" value="RibonucZ/Hydroxyglut_hydro"/>
</dbReference>
<dbReference type="InterPro" id="IPR050110">
    <property type="entry name" value="Glyoxalase_II_hydrolase"/>
</dbReference>
<dbReference type="OrthoDB" id="515692at2759"/>
<dbReference type="NCBIfam" id="TIGR03413">
    <property type="entry name" value="GSH_gloB"/>
    <property type="match status" value="1"/>
</dbReference>
<evidence type="ECO:0000256" key="9">
    <source>
        <dbReference type="ARBA" id="ARBA00031044"/>
    </source>
</evidence>
<dbReference type="AlphaFoldDB" id="A0A9P1DPF8"/>
<dbReference type="InterPro" id="IPR035680">
    <property type="entry name" value="Clx_II_MBL"/>
</dbReference>
<dbReference type="Proteomes" id="UP001152797">
    <property type="component" value="Unassembled WGS sequence"/>
</dbReference>
<comment type="catalytic activity">
    <reaction evidence="1">
        <text>an S-(2-hydroxyacyl)glutathione + H2O = a 2-hydroxy carboxylate + glutathione + H(+)</text>
        <dbReference type="Rhea" id="RHEA:21864"/>
        <dbReference type="ChEBI" id="CHEBI:15377"/>
        <dbReference type="ChEBI" id="CHEBI:15378"/>
        <dbReference type="ChEBI" id="CHEBI:57925"/>
        <dbReference type="ChEBI" id="CHEBI:58896"/>
        <dbReference type="ChEBI" id="CHEBI:71261"/>
        <dbReference type="EC" id="3.1.2.6"/>
    </reaction>
</comment>
<sequence length="355" mass="37848">SCCCSGVMLGRRLFAAPVIPRAAHAAHATPAVLRRPATSGDRRRMWRGAAAVTAALALQRHSQVFLRAASTASATSNEGMGADAAQQVLEKAGLQVEMVQCLSDNYCPVFHHAASGVTFVMDTPEAAPIAAALKRRGWTLTHILNTHYHGDHVGGNLALKDQFPNVQIIGHGSQEGEKIPGIDQEVAEGDEVRCGALTSQVLEVGGHTASHIAYFFPEVPMALTGDALFTMGCGRVFTGDFARMQASLGKLRNLPDETVVFCSHEYTAANVDFAVKVEPGNAALRARQAAVQRLRAAKLATVPTLMAHEKATNPFLRWDVPEVQQAAGGLEEAAAVFTAIRRWKDTGNPPAAARM</sequence>
<dbReference type="PANTHER" id="PTHR43705:SF1">
    <property type="entry name" value="HYDROXYACYLGLUTATHIONE HYDROLASE GLOB"/>
    <property type="match status" value="1"/>
</dbReference>
<comment type="pathway">
    <text evidence="3">Secondary metabolite metabolism; methylglyoxal degradation; (R)-lactate from methylglyoxal: step 2/2.</text>
</comment>
<protein>
    <recommendedName>
        <fullName evidence="5">hydroxyacylglutathione hydrolase</fullName>
        <ecNumber evidence="5">3.1.2.6</ecNumber>
    </recommendedName>
    <alternativeName>
        <fullName evidence="9">Glyoxalase II</fullName>
    </alternativeName>
</protein>
<dbReference type="InterPro" id="IPR017782">
    <property type="entry name" value="Hydroxyacylglutathione_Hdrlase"/>
</dbReference>
<evidence type="ECO:0000256" key="8">
    <source>
        <dbReference type="ARBA" id="ARBA00022833"/>
    </source>
</evidence>
<dbReference type="SMART" id="SM00849">
    <property type="entry name" value="Lactamase_B"/>
    <property type="match status" value="1"/>
</dbReference>
<keyword evidence="8" id="KW-0862">Zinc</keyword>
<evidence type="ECO:0000256" key="1">
    <source>
        <dbReference type="ARBA" id="ARBA00001623"/>
    </source>
</evidence>
<dbReference type="EMBL" id="CAMXCT020006013">
    <property type="protein sequence ID" value="CAL1167153.1"/>
    <property type="molecule type" value="Genomic_DNA"/>
</dbReference>
<evidence type="ECO:0000313" key="14">
    <source>
        <dbReference type="Proteomes" id="UP001152797"/>
    </source>
</evidence>
<dbReference type="InterPro" id="IPR032282">
    <property type="entry name" value="HAGH_C"/>
</dbReference>
<comment type="cofactor">
    <cofactor evidence="2">
        <name>Zn(2+)</name>
        <dbReference type="ChEBI" id="CHEBI:29105"/>
    </cofactor>
</comment>
<feature type="non-terminal residue" evidence="11">
    <location>
        <position position="355"/>
    </location>
</feature>
<reference evidence="11" key="1">
    <citation type="submission" date="2022-10" db="EMBL/GenBank/DDBJ databases">
        <authorList>
            <person name="Chen Y."/>
            <person name="Dougan E. K."/>
            <person name="Chan C."/>
            <person name="Rhodes N."/>
            <person name="Thang M."/>
        </authorList>
    </citation>
    <scope>NUCLEOTIDE SEQUENCE</scope>
</reference>
<evidence type="ECO:0000256" key="7">
    <source>
        <dbReference type="ARBA" id="ARBA00022801"/>
    </source>
</evidence>
<dbReference type="Pfam" id="PF16123">
    <property type="entry name" value="HAGH_C"/>
    <property type="match status" value="1"/>
</dbReference>
<dbReference type="CDD" id="cd07723">
    <property type="entry name" value="hydroxyacylglutathione_hydrolase_MBL-fold"/>
    <property type="match status" value="1"/>
</dbReference>
<dbReference type="Gene3D" id="3.60.15.10">
    <property type="entry name" value="Ribonuclease Z/Hydroxyacylglutathione hydrolase-like"/>
    <property type="match status" value="1"/>
</dbReference>
<feature type="domain" description="Metallo-beta-lactamase" evidence="10">
    <location>
        <begin position="104"/>
        <end position="264"/>
    </location>
</feature>
<evidence type="ECO:0000256" key="2">
    <source>
        <dbReference type="ARBA" id="ARBA00001947"/>
    </source>
</evidence>
<evidence type="ECO:0000313" key="11">
    <source>
        <dbReference type="EMBL" id="CAI4013778.1"/>
    </source>
</evidence>
<dbReference type="InterPro" id="IPR001279">
    <property type="entry name" value="Metallo-B-lactamas"/>
</dbReference>
<keyword evidence="7 13" id="KW-0378">Hydrolase</keyword>
<dbReference type="PANTHER" id="PTHR43705">
    <property type="entry name" value="HYDROXYACYLGLUTATHIONE HYDROLASE"/>
    <property type="match status" value="1"/>
</dbReference>
<name>A0A9P1DPF8_9DINO</name>
<evidence type="ECO:0000256" key="3">
    <source>
        <dbReference type="ARBA" id="ARBA00004963"/>
    </source>
</evidence>
<comment type="similarity">
    <text evidence="4">Belongs to the metallo-beta-lactamase superfamily. Glyoxalase II family.</text>
</comment>
<keyword evidence="6" id="KW-0479">Metal-binding</keyword>